<organism evidence="1">
    <name type="scientific">marine sediment metagenome</name>
    <dbReference type="NCBI Taxonomy" id="412755"/>
    <lineage>
        <taxon>unclassified sequences</taxon>
        <taxon>metagenomes</taxon>
        <taxon>ecological metagenomes</taxon>
    </lineage>
</organism>
<proteinExistence type="predicted"/>
<feature type="non-terminal residue" evidence="1">
    <location>
        <position position="1"/>
    </location>
</feature>
<evidence type="ECO:0008006" key="2">
    <source>
        <dbReference type="Google" id="ProtNLM"/>
    </source>
</evidence>
<name>X0VBW2_9ZZZZ</name>
<feature type="non-terminal residue" evidence="1">
    <location>
        <position position="255"/>
    </location>
</feature>
<accession>X0VBW2</accession>
<evidence type="ECO:0000313" key="1">
    <source>
        <dbReference type="EMBL" id="GAG15820.1"/>
    </source>
</evidence>
<protein>
    <recommendedName>
        <fullName evidence="2">Cobalamin-independent methionine synthase MetE C-terminal/archaeal domain-containing protein</fullName>
    </recommendedName>
</protein>
<reference evidence="1" key="1">
    <citation type="journal article" date="2014" name="Front. Microbiol.">
        <title>High frequency of phylogenetically diverse reductive dehalogenase-homologous genes in deep subseafloor sedimentary metagenomes.</title>
        <authorList>
            <person name="Kawai M."/>
            <person name="Futagami T."/>
            <person name="Toyoda A."/>
            <person name="Takaki Y."/>
            <person name="Nishi S."/>
            <person name="Hori S."/>
            <person name="Arai W."/>
            <person name="Tsubouchi T."/>
            <person name="Morono Y."/>
            <person name="Uchiyama I."/>
            <person name="Ito T."/>
            <person name="Fujiyama A."/>
            <person name="Inagaki F."/>
            <person name="Takami H."/>
        </authorList>
    </citation>
    <scope>NUCLEOTIDE SEQUENCE</scope>
    <source>
        <strain evidence="1">Expedition CK06-06</strain>
    </source>
</reference>
<gene>
    <name evidence="1" type="ORF">S01H1_59820</name>
</gene>
<comment type="caution">
    <text evidence="1">The sequence shown here is derived from an EMBL/GenBank/DDBJ whole genome shotgun (WGS) entry which is preliminary data.</text>
</comment>
<sequence>RVFTGEETLEEVERYLTGEKIKESSSIPPQTLLKRIEGKSPYPIIRHHFGRPTLDETLEGIREISESGLLDVISIGPDQNTQEFFFHPEKMDPRQDGAGGVPLRTSEDLKKLYDASRTGNHPLLRCYSGTNDMIRMAEILVDNINNAWCAVPLFWYNELDNRSGRKLKQSIAENQSLMKWHSSKNIPVEVNESHHWSLRYAPDPIAVAAAFLAAYNAKKMGVKTYVAQYMFNTPPETSFSMDLAKMLAKTELIES</sequence>
<dbReference type="Gene3D" id="3.20.20.240">
    <property type="entry name" value="Methylmalonyl-CoA mutase"/>
    <property type="match status" value="1"/>
</dbReference>
<dbReference type="AlphaFoldDB" id="X0VBW2"/>
<dbReference type="EMBL" id="BARS01039145">
    <property type="protein sequence ID" value="GAG15820.1"/>
    <property type="molecule type" value="Genomic_DNA"/>
</dbReference>